<comment type="similarity">
    <text evidence="1">Belongs to the TrbG/VirB9 family.</text>
</comment>
<proteinExistence type="inferred from homology"/>
<dbReference type="EMBL" id="JABFDB010000025">
    <property type="protein sequence ID" value="NYZ23271.1"/>
    <property type="molecule type" value="Genomic_DNA"/>
</dbReference>
<gene>
    <name evidence="3" type="primary">trbG</name>
    <name evidence="3" type="ORF">HND93_26495</name>
</gene>
<dbReference type="InterPro" id="IPR010258">
    <property type="entry name" value="Conjugal_tfr_TrbG/VirB9/CagX"/>
</dbReference>
<dbReference type="RefSeq" id="WP_180285039.1">
    <property type="nucleotide sequence ID" value="NZ_JABFDB010000025.1"/>
</dbReference>
<sequence length="241" mass="26088">MVFAYGATLPSVVCAPLRACSLRLDPGETIAQIDPGDPVRWKVTPTVFGSGAAATSAVVVKPSDSGLTTSMTVATDRRLYVVPLVSRTKDWIPVVAFAYPEDEHAAWKAYRAAPGREAEAADGLSGLDPADLDFGFRVSVDRPSWRPLRVYTDGVRTYVQVPPAMRHDEAPALVAIGSDAREQLVNYRLTGERFVVDTVLRHAALVRFEFGGAVAGRWYARSRRGALSAGSPFTVREALPE</sequence>
<comment type="caution">
    <text evidence="3">The sequence shown here is derived from an EMBL/GenBank/DDBJ whole genome shotgun (WGS) entry which is preliminary data.</text>
</comment>
<dbReference type="InterPro" id="IPR038161">
    <property type="entry name" value="VirB9/CagX/TrbG_C_sf"/>
</dbReference>
<evidence type="ECO:0000313" key="3">
    <source>
        <dbReference type="EMBL" id="NYZ23271.1"/>
    </source>
</evidence>
<protein>
    <submittedName>
        <fullName evidence="3">P-type conjugative transfer protein TrbG</fullName>
    </submittedName>
</protein>
<dbReference type="NCBIfam" id="TIGR02775">
    <property type="entry name" value="TrbG_Ti"/>
    <property type="match status" value="1"/>
</dbReference>
<keyword evidence="4" id="KW-1185">Reference proteome</keyword>
<dbReference type="InterPro" id="IPR033645">
    <property type="entry name" value="VirB9/CagX/TrbG_C"/>
</dbReference>
<dbReference type="Gene3D" id="2.60.40.2500">
    <property type="match status" value="1"/>
</dbReference>
<dbReference type="Proteomes" id="UP000584642">
    <property type="component" value="Unassembled WGS sequence"/>
</dbReference>
<accession>A0ABX2TIW7</accession>
<dbReference type="CDD" id="cd06911">
    <property type="entry name" value="VirB9_CagX_TrbG"/>
    <property type="match status" value="1"/>
</dbReference>
<keyword evidence="2" id="KW-0732">Signal</keyword>
<dbReference type="InterPro" id="IPR014142">
    <property type="entry name" value="TrbG_Ti"/>
</dbReference>
<evidence type="ECO:0000256" key="1">
    <source>
        <dbReference type="ARBA" id="ARBA00006135"/>
    </source>
</evidence>
<organism evidence="3 4">
    <name type="scientific">Azospirillum oleiclasticum</name>
    <dbReference type="NCBI Taxonomy" id="2735135"/>
    <lineage>
        <taxon>Bacteria</taxon>
        <taxon>Pseudomonadati</taxon>
        <taxon>Pseudomonadota</taxon>
        <taxon>Alphaproteobacteria</taxon>
        <taxon>Rhodospirillales</taxon>
        <taxon>Azospirillaceae</taxon>
        <taxon>Azospirillum</taxon>
    </lineage>
</organism>
<reference evidence="3 4" key="1">
    <citation type="submission" date="2020-05" db="EMBL/GenBank/DDBJ databases">
        <title>Azospirillum oleiclasticum sp. nov, a nitrogen-fixing and heavy crude oil-emulsifying bacterium isolated from the crude oil of Yumen Oilfield.</title>
        <authorList>
            <person name="Wu D."/>
            <person name="Cai M."/>
            <person name="Zhang X."/>
        </authorList>
    </citation>
    <scope>NUCLEOTIDE SEQUENCE [LARGE SCALE GENOMIC DNA]</scope>
    <source>
        <strain evidence="3 4">ROY-1-1-2</strain>
    </source>
</reference>
<evidence type="ECO:0000256" key="2">
    <source>
        <dbReference type="ARBA" id="ARBA00022729"/>
    </source>
</evidence>
<dbReference type="Pfam" id="PF03524">
    <property type="entry name" value="CagX"/>
    <property type="match status" value="1"/>
</dbReference>
<name>A0ABX2TIW7_9PROT</name>
<evidence type="ECO:0000313" key="4">
    <source>
        <dbReference type="Proteomes" id="UP000584642"/>
    </source>
</evidence>